<dbReference type="SUPFAM" id="SSF55486">
    <property type="entry name" value="Metalloproteases ('zincins'), catalytic domain"/>
    <property type="match status" value="1"/>
</dbReference>
<organism evidence="2 3">
    <name type="scientific">Sphingomonas daechungensis</name>
    <dbReference type="NCBI Taxonomy" id="1176646"/>
    <lineage>
        <taxon>Bacteria</taxon>
        <taxon>Pseudomonadati</taxon>
        <taxon>Pseudomonadota</taxon>
        <taxon>Alphaproteobacteria</taxon>
        <taxon>Sphingomonadales</taxon>
        <taxon>Sphingomonadaceae</taxon>
        <taxon>Sphingomonas</taxon>
    </lineage>
</organism>
<dbReference type="InterPro" id="IPR027268">
    <property type="entry name" value="Peptidase_M4/M1_CTD_sf"/>
</dbReference>
<sequence>MRLVLALLALVLLPVTAATAQPVEVTVQRDGDAFLAEFTLPRAAPAWGFFRSSPDAGTQQSWRLQSWRVLTPGVALQRRGSFDAFVSTNARPVPLKVRVRFDPFTGDLLADYVPALRLGGRSVAVFDGHFALFSVGRADVLDRLSSSGDPRLMTDTGTGVRFRGGNLRLAGDVEGYRRGNSEGTYGLYDVPKAVVRNGVATVLDGDLPQWIADDLASYSPRVMQSLTARLGPPGITQPTILAAWEGSQRDGVSMNGGTLKGLILMRFEGRQALQPIPALADMAHWFIAHEASHFWLGQSIHYASQRDSWIMEGGADLLATRTVQSLNPAFDPRTKLNEGLRDCVQLANQPIATAIDRNQVRANYACGVLFALVAEKVSRGDFYAFVRNLIAANRADREVSLDEWLTALARAGGTQAQVTTIHAMVERGTPQPKATIANLLRGSAIPFVLDQNGVPQLQ</sequence>
<evidence type="ECO:0000313" key="2">
    <source>
        <dbReference type="EMBL" id="QNP42264.1"/>
    </source>
</evidence>
<accession>A0ABX6SY83</accession>
<gene>
    <name evidence="2" type="ORF">H9L15_07745</name>
</gene>
<keyword evidence="1" id="KW-0732">Signal</keyword>
<dbReference type="Gene3D" id="1.10.390.10">
    <property type="entry name" value="Neutral Protease Domain 2"/>
    <property type="match status" value="1"/>
</dbReference>
<keyword evidence="3" id="KW-1185">Reference proteome</keyword>
<evidence type="ECO:0000313" key="3">
    <source>
        <dbReference type="Proteomes" id="UP000516134"/>
    </source>
</evidence>
<dbReference type="EMBL" id="CP060780">
    <property type="protein sequence ID" value="QNP42264.1"/>
    <property type="molecule type" value="Genomic_DNA"/>
</dbReference>
<protein>
    <recommendedName>
        <fullName evidence="4">M1 family metallopeptidase</fullName>
    </recommendedName>
</protein>
<reference evidence="2 3" key="1">
    <citation type="submission" date="2020-08" db="EMBL/GenBank/DDBJ databases">
        <title>Genome sequence of Sphingomonas daechungensis KACC 18115T.</title>
        <authorList>
            <person name="Hyun D.-W."/>
            <person name="Bae J.-W."/>
        </authorList>
    </citation>
    <scope>NUCLEOTIDE SEQUENCE [LARGE SCALE GENOMIC DNA]</scope>
    <source>
        <strain evidence="2 3">KACC 18115</strain>
    </source>
</reference>
<proteinExistence type="predicted"/>
<dbReference type="RefSeq" id="WP_187713697.1">
    <property type="nucleotide sequence ID" value="NZ_BAABJC010000001.1"/>
</dbReference>
<feature type="signal peptide" evidence="1">
    <location>
        <begin position="1"/>
        <end position="20"/>
    </location>
</feature>
<evidence type="ECO:0000256" key="1">
    <source>
        <dbReference type="SAM" id="SignalP"/>
    </source>
</evidence>
<dbReference type="Proteomes" id="UP000516134">
    <property type="component" value="Chromosome"/>
</dbReference>
<name>A0ABX6SY83_9SPHN</name>
<feature type="chain" id="PRO_5046444496" description="M1 family metallopeptidase" evidence="1">
    <location>
        <begin position="21"/>
        <end position="458"/>
    </location>
</feature>
<evidence type="ECO:0008006" key="4">
    <source>
        <dbReference type="Google" id="ProtNLM"/>
    </source>
</evidence>